<name>A0ABQ7DLC6_BRACR</name>
<reference evidence="1 2" key="1">
    <citation type="journal article" date="2020" name="BMC Genomics">
        <title>Intraspecific diversification of the crop wild relative Brassica cretica Lam. using demographic model selection.</title>
        <authorList>
            <person name="Kioukis A."/>
            <person name="Michalopoulou V.A."/>
            <person name="Briers L."/>
            <person name="Pirintsos S."/>
            <person name="Studholme D.J."/>
            <person name="Pavlidis P."/>
            <person name="Sarris P.F."/>
        </authorList>
    </citation>
    <scope>NUCLEOTIDE SEQUENCE [LARGE SCALE GENOMIC DNA]</scope>
    <source>
        <strain evidence="2">cv. PFS-1207/04</strain>
    </source>
</reference>
<keyword evidence="2" id="KW-1185">Reference proteome</keyword>
<sequence length="78" mass="8709">MSHKAAINFPLHCVPSQRSSSSAVGLHPRRSIFSRIYRSWPSSSFQTLLVCHRLNSSSGAFNHHARPLVFSLRCSLST</sequence>
<gene>
    <name evidence="1" type="ORF">DY000_02030525</name>
</gene>
<evidence type="ECO:0000313" key="1">
    <source>
        <dbReference type="EMBL" id="KAF3578173.1"/>
    </source>
</evidence>
<protein>
    <submittedName>
        <fullName evidence="1">Uncharacterized protein</fullName>
    </submittedName>
</protein>
<accession>A0ABQ7DLC6</accession>
<dbReference type="EMBL" id="QGKV02000649">
    <property type="protein sequence ID" value="KAF3578173.1"/>
    <property type="molecule type" value="Genomic_DNA"/>
</dbReference>
<proteinExistence type="predicted"/>
<organism evidence="1 2">
    <name type="scientific">Brassica cretica</name>
    <name type="common">Mustard</name>
    <dbReference type="NCBI Taxonomy" id="69181"/>
    <lineage>
        <taxon>Eukaryota</taxon>
        <taxon>Viridiplantae</taxon>
        <taxon>Streptophyta</taxon>
        <taxon>Embryophyta</taxon>
        <taxon>Tracheophyta</taxon>
        <taxon>Spermatophyta</taxon>
        <taxon>Magnoliopsida</taxon>
        <taxon>eudicotyledons</taxon>
        <taxon>Gunneridae</taxon>
        <taxon>Pentapetalae</taxon>
        <taxon>rosids</taxon>
        <taxon>malvids</taxon>
        <taxon>Brassicales</taxon>
        <taxon>Brassicaceae</taxon>
        <taxon>Brassiceae</taxon>
        <taxon>Brassica</taxon>
    </lineage>
</organism>
<evidence type="ECO:0000313" key="2">
    <source>
        <dbReference type="Proteomes" id="UP000266723"/>
    </source>
</evidence>
<comment type="caution">
    <text evidence="1">The sequence shown here is derived from an EMBL/GenBank/DDBJ whole genome shotgun (WGS) entry which is preliminary data.</text>
</comment>
<dbReference type="Proteomes" id="UP000266723">
    <property type="component" value="Unassembled WGS sequence"/>
</dbReference>